<keyword evidence="5" id="KW-0175">Coiled coil</keyword>
<feature type="domain" description="Histidine kinase" evidence="7">
    <location>
        <begin position="430"/>
        <end position="648"/>
    </location>
</feature>
<dbReference type="PROSITE" id="PS50005">
    <property type="entry name" value="TPR"/>
    <property type="match status" value="1"/>
</dbReference>
<sequence length="662" mass="75129">MHLPTRRMKFKIAGILACVFFSFCQIQVSGQKLQSIDSLLHELKNTTSDTQQVKILYILSMKYQGFHPDSAMLCAQASLEKALAIHYTKGRADALLHIGRLKRDHDQGNAEALNDMFEALKLYREINDDVQIANALNDISIIYANSEDYKKSLEYFKQALEMFRKLGDSKGESYALNNMGILYQDLGDEVSAKEHFIMSLRIKEKRNDLYGMSRGYNNLGSIEEHSNQWGAALRYYLKADSLFIKNKDMHGQASNLMGIVRVKQHQGKTGEAIQYATLSLKKAEQIKAFSTMLRASKFLAEAEENRGNYKVSLQYQKLYNHIADSIHNQTNKANLEELKAKFNLEEKEREILLLKKDQELQQAGIERKNIIAYALAAGIVLLALVVVLLFYAYYTTRSKKNILAVKNKEIEQQRDDLKKLNSEKDRFFSILSHDLRGPLNSLKGFSYLITEHVDALTTEELMDMRAKIDTSLDNLTELINNILEWSMTSSQKRKWTFDKINTTDLIRKNISLYQAIAESKGVRLIFQQGEERYGYGDYHAIDTVVRNLISNSIKFSHANTDVVIAVKTAGDILSISVKDQGVGIPYEIQDKLFTLNENVKQPGTNNEKGTGLGLTLCKELLGENKGDILVRSNPGEGSEFIVNIPEYTSYERTITSAKVPVV</sequence>
<gene>
    <name evidence="8" type="ORF">SAMN05660236_2484</name>
</gene>
<dbReference type="SUPFAM" id="SSF55874">
    <property type="entry name" value="ATPase domain of HSP90 chaperone/DNA topoisomerase II/histidine kinase"/>
    <property type="match status" value="1"/>
</dbReference>
<evidence type="ECO:0000313" key="8">
    <source>
        <dbReference type="EMBL" id="SKC66008.1"/>
    </source>
</evidence>
<keyword evidence="8" id="KW-0418">Kinase</keyword>
<dbReference type="EMBL" id="FUZU01000001">
    <property type="protein sequence ID" value="SKC66008.1"/>
    <property type="molecule type" value="Genomic_DNA"/>
</dbReference>
<dbReference type="InterPro" id="IPR005467">
    <property type="entry name" value="His_kinase_dom"/>
</dbReference>
<evidence type="ECO:0000256" key="1">
    <source>
        <dbReference type="ARBA" id="ARBA00000085"/>
    </source>
</evidence>
<dbReference type="Pfam" id="PF02518">
    <property type="entry name" value="HATPase_c"/>
    <property type="match status" value="1"/>
</dbReference>
<dbReference type="Gene3D" id="1.25.40.10">
    <property type="entry name" value="Tetratricopeptide repeat domain"/>
    <property type="match status" value="1"/>
</dbReference>
<reference evidence="8 9" key="1">
    <citation type="submission" date="2017-02" db="EMBL/GenBank/DDBJ databases">
        <authorList>
            <person name="Peterson S.W."/>
        </authorList>
    </citation>
    <scope>NUCLEOTIDE SEQUENCE [LARGE SCALE GENOMIC DNA]</scope>
    <source>
        <strain evidence="8 9">DSM 25262</strain>
    </source>
</reference>
<keyword evidence="6" id="KW-1133">Transmembrane helix</keyword>
<keyword evidence="3" id="KW-0597">Phosphoprotein</keyword>
<evidence type="ECO:0000256" key="5">
    <source>
        <dbReference type="SAM" id="Coils"/>
    </source>
</evidence>
<comment type="catalytic activity">
    <reaction evidence="1">
        <text>ATP + protein L-histidine = ADP + protein N-phospho-L-histidine.</text>
        <dbReference type="EC" id="2.7.13.3"/>
    </reaction>
</comment>
<dbReference type="InterPro" id="IPR004358">
    <property type="entry name" value="Sig_transdc_His_kin-like_C"/>
</dbReference>
<dbReference type="InterPro" id="IPR003594">
    <property type="entry name" value="HATPase_dom"/>
</dbReference>
<dbReference type="InterPro" id="IPR019734">
    <property type="entry name" value="TPR_rpt"/>
</dbReference>
<dbReference type="Pfam" id="PF13424">
    <property type="entry name" value="TPR_12"/>
    <property type="match status" value="1"/>
</dbReference>
<feature type="transmembrane region" description="Helical" evidence="6">
    <location>
        <begin position="370"/>
        <end position="394"/>
    </location>
</feature>
<dbReference type="SMART" id="SM00388">
    <property type="entry name" value="HisKA"/>
    <property type="match status" value="1"/>
</dbReference>
<name>A0A1T5KRX2_9BACT</name>
<dbReference type="SMART" id="SM00028">
    <property type="entry name" value="TPR"/>
    <property type="match status" value="3"/>
</dbReference>
<keyword evidence="8" id="KW-0808">Transferase</keyword>
<protein>
    <recommendedName>
        <fullName evidence="2">histidine kinase</fullName>
        <ecNumber evidence="2">2.7.13.3</ecNumber>
    </recommendedName>
</protein>
<dbReference type="PROSITE" id="PS50109">
    <property type="entry name" value="HIS_KIN"/>
    <property type="match status" value="1"/>
</dbReference>
<evidence type="ECO:0000256" key="3">
    <source>
        <dbReference type="ARBA" id="ARBA00022553"/>
    </source>
</evidence>
<dbReference type="SUPFAM" id="SSF47384">
    <property type="entry name" value="Homodimeric domain of signal transducing histidine kinase"/>
    <property type="match status" value="1"/>
</dbReference>
<dbReference type="GO" id="GO:0000155">
    <property type="term" value="F:phosphorelay sensor kinase activity"/>
    <property type="evidence" value="ECO:0007669"/>
    <property type="project" value="InterPro"/>
</dbReference>
<dbReference type="Proteomes" id="UP000190961">
    <property type="component" value="Unassembled WGS sequence"/>
</dbReference>
<keyword evidence="9" id="KW-1185">Reference proteome</keyword>
<dbReference type="Gene3D" id="3.30.565.10">
    <property type="entry name" value="Histidine kinase-like ATPase, C-terminal domain"/>
    <property type="match status" value="1"/>
</dbReference>
<dbReference type="PANTHER" id="PTHR43547:SF2">
    <property type="entry name" value="HYBRID SIGNAL TRANSDUCTION HISTIDINE KINASE C"/>
    <property type="match status" value="1"/>
</dbReference>
<organism evidence="8 9">
    <name type="scientific">Ohtaekwangia koreensis</name>
    <dbReference type="NCBI Taxonomy" id="688867"/>
    <lineage>
        <taxon>Bacteria</taxon>
        <taxon>Pseudomonadati</taxon>
        <taxon>Bacteroidota</taxon>
        <taxon>Cytophagia</taxon>
        <taxon>Cytophagales</taxon>
        <taxon>Fulvivirgaceae</taxon>
        <taxon>Ohtaekwangia</taxon>
    </lineage>
</organism>
<keyword evidence="6" id="KW-0812">Transmembrane</keyword>
<dbReference type="InterPro" id="IPR011990">
    <property type="entry name" value="TPR-like_helical_dom_sf"/>
</dbReference>
<evidence type="ECO:0000259" key="7">
    <source>
        <dbReference type="PROSITE" id="PS50109"/>
    </source>
</evidence>
<dbReference type="SUPFAM" id="SSF48452">
    <property type="entry name" value="TPR-like"/>
    <property type="match status" value="1"/>
</dbReference>
<feature type="repeat" description="TPR" evidence="4">
    <location>
        <begin position="133"/>
        <end position="166"/>
    </location>
</feature>
<dbReference type="InterPro" id="IPR003661">
    <property type="entry name" value="HisK_dim/P_dom"/>
</dbReference>
<proteinExistence type="predicted"/>
<keyword evidence="4" id="KW-0802">TPR repeat</keyword>
<keyword evidence="6" id="KW-0472">Membrane</keyword>
<dbReference type="Gene3D" id="1.10.287.130">
    <property type="match status" value="1"/>
</dbReference>
<dbReference type="PRINTS" id="PR00344">
    <property type="entry name" value="BCTRLSENSOR"/>
</dbReference>
<dbReference type="CDD" id="cd00075">
    <property type="entry name" value="HATPase"/>
    <property type="match status" value="1"/>
</dbReference>
<dbReference type="AlphaFoldDB" id="A0A1T5KRX2"/>
<dbReference type="Pfam" id="PF00512">
    <property type="entry name" value="HisKA"/>
    <property type="match status" value="1"/>
</dbReference>
<dbReference type="CDD" id="cd00082">
    <property type="entry name" value="HisKA"/>
    <property type="match status" value="1"/>
</dbReference>
<evidence type="ECO:0000256" key="4">
    <source>
        <dbReference type="PROSITE-ProRule" id="PRU00339"/>
    </source>
</evidence>
<dbReference type="EC" id="2.7.13.3" evidence="2"/>
<feature type="coiled-coil region" evidence="5">
    <location>
        <begin position="328"/>
        <end position="355"/>
    </location>
</feature>
<dbReference type="InterPro" id="IPR036097">
    <property type="entry name" value="HisK_dim/P_sf"/>
</dbReference>
<accession>A0A1T5KRX2</accession>
<dbReference type="STRING" id="688867.SAMN05660236_2484"/>
<evidence type="ECO:0000256" key="6">
    <source>
        <dbReference type="SAM" id="Phobius"/>
    </source>
</evidence>
<evidence type="ECO:0000256" key="2">
    <source>
        <dbReference type="ARBA" id="ARBA00012438"/>
    </source>
</evidence>
<dbReference type="SMART" id="SM00387">
    <property type="entry name" value="HATPase_c"/>
    <property type="match status" value="1"/>
</dbReference>
<evidence type="ECO:0000313" key="9">
    <source>
        <dbReference type="Proteomes" id="UP000190961"/>
    </source>
</evidence>
<dbReference type="PANTHER" id="PTHR43547">
    <property type="entry name" value="TWO-COMPONENT HISTIDINE KINASE"/>
    <property type="match status" value="1"/>
</dbReference>
<dbReference type="InterPro" id="IPR036890">
    <property type="entry name" value="HATPase_C_sf"/>
</dbReference>